<proteinExistence type="predicted"/>
<organism evidence="1 2">
    <name type="scientific">Dermacoccus nishinomiyaensis</name>
    <dbReference type="NCBI Taxonomy" id="1274"/>
    <lineage>
        <taxon>Bacteria</taxon>
        <taxon>Bacillati</taxon>
        <taxon>Actinomycetota</taxon>
        <taxon>Actinomycetes</taxon>
        <taxon>Micrococcales</taxon>
        <taxon>Dermacoccaceae</taxon>
        <taxon>Dermacoccus</taxon>
    </lineage>
</organism>
<dbReference type="InterPro" id="IPR025935">
    <property type="entry name" value="AbiH"/>
</dbReference>
<dbReference type="Proteomes" id="UP000027986">
    <property type="component" value="Chromosome"/>
</dbReference>
<gene>
    <name evidence="1" type="ORF">HX89_07005</name>
</gene>
<dbReference type="HOGENOM" id="CLU_1376205_0_0_11"/>
<name>A0A075JEP0_9MICO</name>
<sequence>MVALHVLGNGFDLQHDLPTAYTPHLKKIAVEAERFHGEWECYSDAEDLWSDVEADLAHPDMDMLLQHLESYAPDLLSEREGDRDGIIHEAEQLLDFPLEEFARRADEALETRNPLGIFQKIFGPRDYFLNFNYTHTLERLYGLILIAFYTCMAKLAVSDSSSDARLGRFEICRNCTNGMTRKVLTTIDPPRTGRSRSA</sequence>
<dbReference type="AlphaFoldDB" id="A0A075JEP0"/>
<protein>
    <submittedName>
        <fullName evidence="1">Uncharacterized protein</fullName>
    </submittedName>
</protein>
<evidence type="ECO:0000313" key="2">
    <source>
        <dbReference type="Proteomes" id="UP000027986"/>
    </source>
</evidence>
<reference evidence="1 2" key="1">
    <citation type="submission" date="2014-07" db="EMBL/GenBank/DDBJ databases">
        <title>Genome Sequencing of Dermacoccus nishinomiyaensis.</title>
        <authorList>
            <person name="Hong K.W."/>
            <person name="Chan K.G."/>
        </authorList>
    </citation>
    <scope>NUCLEOTIDE SEQUENCE [LARGE SCALE GENOMIC DNA]</scope>
    <source>
        <strain evidence="1 2">M25</strain>
    </source>
</reference>
<dbReference type="Pfam" id="PF14253">
    <property type="entry name" value="AbiH"/>
    <property type="match status" value="1"/>
</dbReference>
<keyword evidence="2" id="KW-1185">Reference proteome</keyword>
<accession>A0A075JEP0</accession>
<dbReference type="EMBL" id="CP008889">
    <property type="protein sequence ID" value="AIF40726.1"/>
    <property type="molecule type" value="Genomic_DNA"/>
</dbReference>
<dbReference type="KEGG" id="dni:HX89_07005"/>
<evidence type="ECO:0000313" key="1">
    <source>
        <dbReference type="EMBL" id="AIF40726.1"/>
    </source>
</evidence>
<dbReference type="OrthoDB" id="9810135at2"/>